<keyword evidence="3 7" id="KW-1133">Transmembrane helix</keyword>
<dbReference type="PANTHER" id="PTHR30518">
    <property type="entry name" value="ENDOLYTIC MUREIN TRANSGLYCOSYLASE"/>
    <property type="match status" value="1"/>
</dbReference>
<keyword evidence="5 7" id="KW-0456">Lyase</keyword>
<organism evidence="8 9">
    <name type="scientific">Candidatus Jorgensenbacteria bacterium RIFCSPLOWO2_01_FULL_45_25b</name>
    <dbReference type="NCBI Taxonomy" id="1798471"/>
    <lineage>
        <taxon>Bacteria</taxon>
        <taxon>Candidatus Joergenseniibacteriota</taxon>
    </lineage>
</organism>
<dbReference type="NCBIfam" id="TIGR00247">
    <property type="entry name" value="endolytic transglycosylase MltG"/>
    <property type="match status" value="1"/>
</dbReference>
<dbReference type="GO" id="GO:0005886">
    <property type="term" value="C:plasma membrane"/>
    <property type="evidence" value="ECO:0007669"/>
    <property type="project" value="UniProtKB-UniRule"/>
</dbReference>
<sequence>MVGGFLVFVLALGYFFYGLQPSFVEKEGPVSFGISKGESFRSIGARLSQEGLVRSISVFKVYALLTGSAQKFQPGMYELASTMSVPELVRALTSVGKNEVAVTIPEGYTLKDIEAVLSKQGVLEEGALSAFEFHRLILDYPFLEGAGSLEGFLFPDTYRFERGSSPDEIVRRFLDTFQAKAWVLLKEHQSWHDRLILASYLEREVPEFQDRRIVAGILLRRLQLGMPLQVDATISYAKCKGRFADCEGVRILRSDLTFVSPYNTYQRMGWTPTPISNPGEAAIKAALNSEKTKYLYYLSERETGITHFSRTLEEHNSKRLKYL</sequence>
<dbReference type="AlphaFoldDB" id="A0A1F6BVZ8"/>
<proteinExistence type="inferred from homology"/>
<keyword evidence="4 7" id="KW-0472">Membrane</keyword>
<dbReference type="EC" id="4.2.2.29" evidence="7"/>
<evidence type="ECO:0000256" key="3">
    <source>
        <dbReference type="ARBA" id="ARBA00022989"/>
    </source>
</evidence>
<dbReference type="GO" id="GO:0008932">
    <property type="term" value="F:lytic endotransglycosylase activity"/>
    <property type="evidence" value="ECO:0007669"/>
    <property type="project" value="UniProtKB-UniRule"/>
</dbReference>
<evidence type="ECO:0000313" key="8">
    <source>
        <dbReference type="EMBL" id="OGG40687.1"/>
    </source>
</evidence>
<evidence type="ECO:0000256" key="2">
    <source>
        <dbReference type="ARBA" id="ARBA00022692"/>
    </source>
</evidence>
<dbReference type="CDD" id="cd08010">
    <property type="entry name" value="MltG_like"/>
    <property type="match status" value="1"/>
</dbReference>
<keyword evidence="1 7" id="KW-1003">Cell membrane</keyword>
<dbReference type="HAMAP" id="MF_02065">
    <property type="entry name" value="MltG"/>
    <property type="match status" value="1"/>
</dbReference>
<dbReference type="GO" id="GO:0071555">
    <property type="term" value="P:cell wall organization"/>
    <property type="evidence" value="ECO:0007669"/>
    <property type="project" value="UniProtKB-KW"/>
</dbReference>
<keyword evidence="6 7" id="KW-0961">Cell wall biogenesis/degradation</keyword>
<name>A0A1F6BVZ8_9BACT</name>
<dbReference type="STRING" id="1798471.A3A21_00375"/>
<dbReference type="InterPro" id="IPR003770">
    <property type="entry name" value="MLTG-like"/>
</dbReference>
<dbReference type="Pfam" id="PF02618">
    <property type="entry name" value="YceG"/>
    <property type="match status" value="1"/>
</dbReference>
<evidence type="ECO:0000313" key="9">
    <source>
        <dbReference type="Proteomes" id="UP000176996"/>
    </source>
</evidence>
<comment type="caution">
    <text evidence="8">The sequence shown here is derived from an EMBL/GenBank/DDBJ whole genome shotgun (WGS) entry which is preliminary data.</text>
</comment>
<evidence type="ECO:0000256" key="6">
    <source>
        <dbReference type="ARBA" id="ARBA00023316"/>
    </source>
</evidence>
<comment type="function">
    <text evidence="7">Functions as a peptidoglycan terminase that cleaves nascent peptidoglycan strands endolytically to terminate their elongation.</text>
</comment>
<gene>
    <name evidence="7" type="primary">mltG</name>
    <name evidence="8" type="ORF">A3A21_00375</name>
</gene>
<evidence type="ECO:0000256" key="1">
    <source>
        <dbReference type="ARBA" id="ARBA00022475"/>
    </source>
</evidence>
<feature type="site" description="Important for catalytic activity" evidence="7">
    <location>
        <position position="204"/>
    </location>
</feature>
<protein>
    <recommendedName>
        <fullName evidence="7">Endolytic murein transglycosylase</fullName>
        <ecNumber evidence="7">4.2.2.29</ecNumber>
    </recommendedName>
    <alternativeName>
        <fullName evidence="7">Peptidoglycan lytic transglycosylase</fullName>
    </alternativeName>
    <alternativeName>
        <fullName evidence="7">Peptidoglycan polymerization terminase</fullName>
    </alternativeName>
</protein>
<evidence type="ECO:0000256" key="7">
    <source>
        <dbReference type="HAMAP-Rule" id="MF_02065"/>
    </source>
</evidence>
<keyword evidence="2 7" id="KW-0812">Transmembrane</keyword>
<evidence type="ECO:0000256" key="4">
    <source>
        <dbReference type="ARBA" id="ARBA00023136"/>
    </source>
</evidence>
<evidence type="ECO:0000256" key="5">
    <source>
        <dbReference type="ARBA" id="ARBA00023239"/>
    </source>
</evidence>
<dbReference type="EMBL" id="MFKK01000021">
    <property type="protein sequence ID" value="OGG40687.1"/>
    <property type="molecule type" value="Genomic_DNA"/>
</dbReference>
<dbReference type="Proteomes" id="UP000176996">
    <property type="component" value="Unassembled WGS sequence"/>
</dbReference>
<dbReference type="GO" id="GO:0009252">
    <property type="term" value="P:peptidoglycan biosynthetic process"/>
    <property type="evidence" value="ECO:0007669"/>
    <property type="project" value="UniProtKB-UniRule"/>
</dbReference>
<accession>A0A1F6BVZ8</accession>
<comment type="similarity">
    <text evidence="7">Belongs to the transglycosylase MltG family.</text>
</comment>
<reference evidence="8 9" key="1">
    <citation type="journal article" date="2016" name="Nat. Commun.">
        <title>Thousands of microbial genomes shed light on interconnected biogeochemical processes in an aquifer system.</title>
        <authorList>
            <person name="Anantharaman K."/>
            <person name="Brown C.T."/>
            <person name="Hug L.A."/>
            <person name="Sharon I."/>
            <person name="Castelle C.J."/>
            <person name="Probst A.J."/>
            <person name="Thomas B.C."/>
            <person name="Singh A."/>
            <person name="Wilkins M.J."/>
            <person name="Karaoz U."/>
            <person name="Brodie E.L."/>
            <person name="Williams K.H."/>
            <person name="Hubbard S.S."/>
            <person name="Banfield J.F."/>
        </authorList>
    </citation>
    <scope>NUCLEOTIDE SEQUENCE [LARGE SCALE GENOMIC DNA]</scope>
</reference>
<comment type="catalytic activity">
    <reaction evidence="7">
        <text>a peptidoglycan chain = a peptidoglycan chain with N-acetyl-1,6-anhydromuramyl-[peptide] at the reducing end + a peptidoglycan chain with N-acetylglucosamine at the non-reducing end.</text>
        <dbReference type="EC" id="4.2.2.29"/>
    </reaction>
</comment>
<dbReference type="Gene3D" id="3.30.1490.480">
    <property type="entry name" value="Endolytic murein transglycosylase"/>
    <property type="match status" value="2"/>
</dbReference>
<dbReference type="PANTHER" id="PTHR30518:SF2">
    <property type="entry name" value="ENDOLYTIC MUREIN TRANSGLYCOSYLASE"/>
    <property type="match status" value="1"/>
</dbReference>